<feature type="compositionally biased region" description="Gly residues" evidence="8">
    <location>
        <begin position="555"/>
        <end position="576"/>
    </location>
</feature>
<accession>A0ABZ0LX77</accession>
<feature type="domain" description="Putative mannosyltransferase YkcA/B-like C-terminal" evidence="11">
    <location>
        <begin position="610"/>
        <end position="700"/>
    </location>
</feature>
<keyword evidence="3" id="KW-0328">Glycosyltransferase</keyword>
<keyword evidence="4" id="KW-0808">Transferase</keyword>
<evidence type="ECO:0000256" key="7">
    <source>
        <dbReference type="ARBA" id="ARBA00023136"/>
    </source>
</evidence>
<keyword evidence="2" id="KW-1003">Cell membrane</keyword>
<evidence type="ECO:0000256" key="6">
    <source>
        <dbReference type="ARBA" id="ARBA00022989"/>
    </source>
</evidence>
<feature type="transmembrane region" description="Helical" evidence="9">
    <location>
        <begin position="197"/>
        <end position="215"/>
    </location>
</feature>
<dbReference type="Proteomes" id="UP001301731">
    <property type="component" value="Chromosome"/>
</dbReference>
<evidence type="ECO:0000256" key="2">
    <source>
        <dbReference type="ARBA" id="ARBA00022475"/>
    </source>
</evidence>
<comment type="subcellular location">
    <subcellularLocation>
        <location evidence="1">Cell membrane</location>
        <topology evidence="1">Multi-pass membrane protein</topology>
    </subcellularLocation>
</comment>
<feature type="transmembrane region" description="Helical" evidence="9">
    <location>
        <begin position="409"/>
        <end position="429"/>
    </location>
</feature>
<evidence type="ECO:0000259" key="11">
    <source>
        <dbReference type="Pfam" id="PF24878"/>
    </source>
</evidence>
<feature type="transmembrane region" description="Helical" evidence="9">
    <location>
        <begin position="125"/>
        <end position="145"/>
    </location>
</feature>
<dbReference type="Pfam" id="PF24878">
    <property type="entry name" value="YkcB_C"/>
    <property type="match status" value="1"/>
</dbReference>
<evidence type="ECO:0000256" key="4">
    <source>
        <dbReference type="ARBA" id="ARBA00022679"/>
    </source>
</evidence>
<keyword evidence="6 9" id="KW-1133">Transmembrane helix</keyword>
<gene>
    <name evidence="12" type="ORF">R2D22_19105</name>
</gene>
<keyword evidence="13" id="KW-1185">Reference proteome</keyword>
<organism evidence="12 13">
    <name type="scientific">Streptomyces solicathayae</name>
    <dbReference type="NCBI Taxonomy" id="3081768"/>
    <lineage>
        <taxon>Bacteria</taxon>
        <taxon>Bacillati</taxon>
        <taxon>Actinomycetota</taxon>
        <taxon>Actinomycetes</taxon>
        <taxon>Kitasatosporales</taxon>
        <taxon>Streptomycetaceae</taxon>
        <taxon>Streptomyces</taxon>
    </lineage>
</organism>
<dbReference type="InterPro" id="IPR050297">
    <property type="entry name" value="LipidA_mod_glycosyltrf_83"/>
</dbReference>
<evidence type="ECO:0000256" key="3">
    <source>
        <dbReference type="ARBA" id="ARBA00022676"/>
    </source>
</evidence>
<evidence type="ECO:0000256" key="9">
    <source>
        <dbReference type="SAM" id="Phobius"/>
    </source>
</evidence>
<feature type="transmembrane region" description="Helical" evidence="9">
    <location>
        <begin position="464"/>
        <end position="486"/>
    </location>
</feature>
<evidence type="ECO:0000259" key="10">
    <source>
        <dbReference type="Pfam" id="PF13231"/>
    </source>
</evidence>
<feature type="region of interest" description="Disordered" evidence="8">
    <location>
        <begin position="500"/>
        <end position="594"/>
    </location>
</feature>
<keyword evidence="7 9" id="KW-0472">Membrane</keyword>
<protein>
    <submittedName>
        <fullName evidence="12">Glycosyltransferase family 39 protein</fullName>
    </submittedName>
</protein>
<keyword evidence="5 9" id="KW-0812">Transmembrane</keyword>
<dbReference type="EMBL" id="CP137573">
    <property type="protein sequence ID" value="WOX23384.1"/>
    <property type="molecule type" value="Genomic_DNA"/>
</dbReference>
<feature type="transmembrane region" description="Helical" evidence="9">
    <location>
        <begin position="222"/>
        <end position="243"/>
    </location>
</feature>
<proteinExistence type="predicted"/>
<sequence length="719" mass="72984">MTTVLRRLWRGRADDAPWARPAFLGLLLATGVLYLWNLSASGYANSFYSAAVQAGGESWKAFFFGSLDAGNAITVDKPPAALWPMALSVRLFGLGSWQILVPEVLMGVATVAVLYAAVRRRFGAGAGLLAGAVLALTPVAALMFRFNNPDALLALLSTVAVYCVLRALEQEESAAKWLVGAGVALGFAFLAKTLQAFLVLPALALVYVVCAPGGIGRRLGRLALGGLALVVSGGWWVAVVELWPESSRPYVGGSQKNSFLELTFGYNGFGRLNGEETGSVGGRSTSGALPEGVEALPTRGGGGWGETGIGRMFGDAVGGQVSWLLPAALLLLVAGLVITWRAPRTAASVEGGARAAFLAWGGALLTTLAVFSFMAGIFHEYYTIALAPYLAALVGMGAAVLWEERGRPLAAAALAATVAVTAVWAYVLLGRTPDWLPWLRPVVLGAGLLAALGLAFAGRFDRRIGLGLAGLGIAASLAGPVAYTLATVDEGHQGSIVTAGPAGGAMGGRPGRGMLFRAGPDGGGRGGGMPGQMPGGAGQGQMPGGGPMGNPPQGQGQGQDGQGQGQGPGQGQGGQGNLPNLETFGPGAPGRPGAAGGLLNGATVGAKAKAALSKDADAYTWVAAAVGAQNAASYQLATEKPVMAIGGFNGSDPSPTLAQFKQYVAQGRIHYLVGSGEGGGGMRMGPGGGTSSAISAWVADTFEKVTLDGSTFYDLTKKK</sequence>
<dbReference type="InterPro" id="IPR038731">
    <property type="entry name" value="RgtA/B/C-like"/>
</dbReference>
<evidence type="ECO:0000256" key="5">
    <source>
        <dbReference type="ARBA" id="ARBA00022692"/>
    </source>
</evidence>
<feature type="transmembrane region" description="Helical" evidence="9">
    <location>
        <begin position="435"/>
        <end position="457"/>
    </location>
</feature>
<feature type="transmembrane region" description="Helical" evidence="9">
    <location>
        <begin position="323"/>
        <end position="343"/>
    </location>
</feature>
<reference evidence="12 13" key="1">
    <citation type="submission" date="2023-10" db="EMBL/GenBank/DDBJ databases">
        <title>The genome sequence of Streptomyces sp. HUAS YS2.</title>
        <authorList>
            <person name="Mo P."/>
        </authorList>
    </citation>
    <scope>NUCLEOTIDE SEQUENCE [LARGE SCALE GENOMIC DNA]</scope>
    <source>
        <strain evidence="12 13">HUAS YS2</strain>
    </source>
</reference>
<feature type="transmembrane region" description="Helical" evidence="9">
    <location>
        <begin position="21"/>
        <end position="39"/>
    </location>
</feature>
<name>A0ABZ0LX77_9ACTN</name>
<dbReference type="PANTHER" id="PTHR33908">
    <property type="entry name" value="MANNOSYLTRANSFERASE YKCB-RELATED"/>
    <property type="match status" value="1"/>
</dbReference>
<evidence type="ECO:0000313" key="12">
    <source>
        <dbReference type="EMBL" id="WOX23384.1"/>
    </source>
</evidence>
<feature type="transmembrane region" description="Helical" evidence="9">
    <location>
        <begin position="381"/>
        <end position="402"/>
    </location>
</feature>
<dbReference type="RefSeq" id="WP_318105146.1">
    <property type="nucleotide sequence ID" value="NZ_CP137573.1"/>
</dbReference>
<dbReference type="Pfam" id="PF13231">
    <property type="entry name" value="PMT_2"/>
    <property type="match status" value="1"/>
</dbReference>
<feature type="transmembrane region" description="Helical" evidence="9">
    <location>
        <begin position="97"/>
        <end position="118"/>
    </location>
</feature>
<dbReference type="InterPro" id="IPR056785">
    <property type="entry name" value="YkcA/B-like_C"/>
</dbReference>
<feature type="transmembrane region" description="Helical" evidence="9">
    <location>
        <begin position="355"/>
        <end position="375"/>
    </location>
</feature>
<evidence type="ECO:0000313" key="13">
    <source>
        <dbReference type="Proteomes" id="UP001301731"/>
    </source>
</evidence>
<feature type="domain" description="Glycosyltransferase RgtA/B/C/D-like" evidence="10">
    <location>
        <begin position="76"/>
        <end position="230"/>
    </location>
</feature>
<feature type="compositionally biased region" description="Gly residues" evidence="8">
    <location>
        <begin position="501"/>
        <end position="511"/>
    </location>
</feature>
<dbReference type="PANTHER" id="PTHR33908:SF3">
    <property type="entry name" value="UNDECAPRENYL PHOSPHATE-ALPHA-4-AMINO-4-DEOXY-L-ARABINOSE ARABINOSYL TRANSFERASE"/>
    <property type="match status" value="1"/>
</dbReference>
<evidence type="ECO:0000256" key="1">
    <source>
        <dbReference type="ARBA" id="ARBA00004651"/>
    </source>
</evidence>
<evidence type="ECO:0000256" key="8">
    <source>
        <dbReference type="SAM" id="MobiDB-lite"/>
    </source>
</evidence>
<feature type="compositionally biased region" description="Gly residues" evidence="8">
    <location>
        <begin position="520"/>
        <end position="548"/>
    </location>
</feature>